<protein>
    <submittedName>
        <fullName evidence="2">DUF2069 domain-containing protein</fullName>
    </submittedName>
</protein>
<reference evidence="2" key="1">
    <citation type="submission" date="2020-08" db="EMBL/GenBank/DDBJ databases">
        <title>Novel species isolated from subtropical streams in China.</title>
        <authorList>
            <person name="Lu H."/>
        </authorList>
    </citation>
    <scope>NUCLEOTIDE SEQUENCE</scope>
    <source>
        <strain evidence="2">KACC 12607</strain>
    </source>
</reference>
<name>A0A923HHN7_9BURK</name>
<accession>A0A923HHN7</accession>
<keyword evidence="1" id="KW-0472">Membrane</keyword>
<evidence type="ECO:0000313" key="2">
    <source>
        <dbReference type="EMBL" id="MBC3862325.1"/>
    </source>
</evidence>
<organism evidence="2 3">
    <name type="scientific">Undibacterium jejuense</name>
    <dbReference type="NCBI Taxonomy" id="1344949"/>
    <lineage>
        <taxon>Bacteria</taxon>
        <taxon>Pseudomonadati</taxon>
        <taxon>Pseudomonadota</taxon>
        <taxon>Betaproteobacteria</taxon>
        <taxon>Burkholderiales</taxon>
        <taxon>Oxalobacteraceae</taxon>
        <taxon>Undibacterium</taxon>
    </lineage>
</organism>
<dbReference type="Pfam" id="PF09842">
    <property type="entry name" value="DUF2069"/>
    <property type="match status" value="1"/>
</dbReference>
<dbReference type="EMBL" id="JACOFV010000007">
    <property type="protein sequence ID" value="MBC3862325.1"/>
    <property type="molecule type" value="Genomic_DNA"/>
</dbReference>
<dbReference type="RefSeq" id="WP_186912244.1">
    <property type="nucleotide sequence ID" value="NZ_JACOFV010000007.1"/>
</dbReference>
<keyword evidence="1" id="KW-1133">Transmembrane helix</keyword>
<keyword evidence="3" id="KW-1185">Reference proteome</keyword>
<comment type="caution">
    <text evidence="2">The sequence shown here is derived from an EMBL/GenBank/DDBJ whole genome shotgun (WGS) entry which is preliminary data.</text>
</comment>
<feature type="transmembrane region" description="Helical" evidence="1">
    <location>
        <begin position="12"/>
        <end position="32"/>
    </location>
</feature>
<evidence type="ECO:0000256" key="1">
    <source>
        <dbReference type="SAM" id="Phobius"/>
    </source>
</evidence>
<dbReference type="InterPro" id="IPR018643">
    <property type="entry name" value="DUF2069_membrane"/>
</dbReference>
<dbReference type="Proteomes" id="UP000634011">
    <property type="component" value="Unassembled WGS sequence"/>
</dbReference>
<proteinExistence type="predicted"/>
<sequence length="126" mass="14373">MITTRQQHAHFLACIILGLLIVLCISWEMWVAPLRTGGSWMALKVLPLVLPLRGVIRKDNYTMQWTSMLIWLYFTEGCVRAYSDKTSISAACASLEIFLSVCYFAAILVYLRPFKQAAKQRKIQNG</sequence>
<feature type="transmembrane region" description="Helical" evidence="1">
    <location>
        <begin position="88"/>
        <end position="111"/>
    </location>
</feature>
<keyword evidence="1" id="KW-0812">Transmembrane</keyword>
<gene>
    <name evidence="2" type="ORF">H8K32_09470</name>
</gene>
<evidence type="ECO:0000313" key="3">
    <source>
        <dbReference type="Proteomes" id="UP000634011"/>
    </source>
</evidence>
<dbReference type="AlphaFoldDB" id="A0A923HHN7"/>